<comment type="caution">
    <text evidence="10">The sequence shown here is derived from an EMBL/GenBank/DDBJ whole genome shotgun (WGS) entry which is preliminary data.</text>
</comment>
<evidence type="ECO:0000313" key="10">
    <source>
        <dbReference type="EMBL" id="KAG5679694.1"/>
    </source>
</evidence>
<dbReference type="PANTHER" id="PTHR21137">
    <property type="entry name" value="ODORANT RECEPTOR"/>
    <property type="match status" value="1"/>
</dbReference>
<dbReference type="GO" id="GO:0005886">
    <property type="term" value="C:plasma membrane"/>
    <property type="evidence" value="ECO:0007669"/>
    <property type="project" value="UniProtKB-SubCell"/>
</dbReference>
<dbReference type="GO" id="GO:0004984">
    <property type="term" value="F:olfactory receptor activity"/>
    <property type="evidence" value="ECO:0007669"/>
    <property type="project" value="InterPro"/>
</dbReference>
<keyword evidence="6" id="KW-1133">Transmembrane helix</keyword>
<dbReference type="OrthoDB" id="7759666at2759"/>
<evidence type="ECO:0000256" key="3">
    <source>
        <dbReference type="ARBA" id="ARBA00022606"/>
    </source>
</evidence>
<proteinExistence type="predicted"/>
<evidence type="ECO:0000256" key="9">
    <source>
        <dbReference type="ARBA" id="ARBA00023224"/>
    </source>
</evidence>
<keyword evidence="4" id="KW-0812">Transmembrane</keyword>
<name>A0A9J6CDH9_POLVA</name>
<dbReference type="Pfam" id="PF02949">
    <property type="entry name" value="7tm_6"/>
    <property type="match status" value="2"/>
</dbReference>
<dbReference type="GO" id="GO:0007165">
    <property type="term" value="P:signal transduction"/>
    <property type="evidence" value="ECO:0007669"/>
    <property type="project" value="UniProtKB-KW"/>
</dbReference>
<dbReference type="EMBL" id="JADBJN010000001">
    <property type="protein sequence ID" value="KAG5679694.1"/>
    <property type="molecule type" value="Genomic_DNA"/>
</dbReference>
<evidence type="ECO:0008006" key="12">
    <source>
        <dbReference type="Google" id="ProtNLM"/>
    </source>
</evidence>
<dbReference type="AlphaFoldDB" id="A0A9J6CDH9"/>
<evidence type="ECO:0000256" key="7">
    <source>
        <dbReference type="ARBA" id="ARBA00023136"/>
    </source>
</evidence>
<dbReference type="GO" id="GO:0005549">
    <property type="term" value="F:odorant binding"/>
    <property type="evidence" value="ECO:0007669"/>
    <property type="project" value="InterPro"/>
</dbReference>
<evidence type="ECO:0000256" key="1">
    <source>
        <dbReference type="ARBA" id="ARBA00004651"/>
    </source>
</evidence>
<keyword evidence="5" id="KW-0552">Olfaction</keyword>
<keyword evidence="11" id="KW-1185">Reference proteome</keyword>
<evidence type="ECO:0000256" key="6">
    <source>
        <dbReference type="ARBA" id="ARBA00022989"/>
    </source>
</evidence>
<evidence type="ECO:0000256" key="8">
    <source>
        <dbReference type="ARBA" id="ARBA00023170"/>
    </source>
</evidence>
<keyword evidence="2" id="KW-1003">Cell membrane</keyword>
<keyword evidence="8" id="KW-0675">Receptor</keyword>
<evidence type="ECO:0000256" key="4">
    <source>
        <dbReference type="ARBA" id="ARBA00022692"/>
    </source>
</evidence>
<dbReference type="PANTHER" id="PTHR21137:SF35">
    <property type="entry name" value="ODORANT RECEPTOR 19A-RELATED"/>
    <property type="match status" value="1"/>
</dbReference>
<gene>
    <name evidence="10" type="ORF">PVAND_009247</name>
</gene>
<sequence length="272" mass="30990">MKKFVKIAKFPIGMNLLLGASINCTVVFTVVNNNDSGQNGFLVALGIILMSNMYMPCHSAQNIESSSEEFMSCLLQSDWVDADVNLKKIDLYFDILYVINAYSEFFIKQIKSIELKGQNGKQEMINCIKFHINLKRIMKKYSKFAKFPLAMHVTLEALVLCTASYKFVNNTDASQTGYFIFLGLIAVSQVFPVCYMAQEIQSSSESFLSILFQCQWLNTNTKLKKDFQFFMRNLSTPVIKINLYGMADLNLKLFLKILNTTFSIYALLNSLN</sequence>
<evidence type="ECO:0000256" key="5">
    <source>
        <dbReference type="ARBA" id="ARBA00022725"/>
    </source>
</evidence>
<keyword evidence="3" id="KW-0716">Sensory transduction</keyword>
<accession>A0A9J6CDH9</accession>
<reference evidence="10" key="1">
    <citation type="submission" date="2021-03" db="EMBL/GenBank/DDBJ databases">
        <title>Chromosome level genome of the anhydrobiotic midge Polypedilum vanderplanki.</title>
        <authorList>
            <person name="Yoshida Y."/>
            <person name="Kikawada T."/>
            <person name="Gusev O."/>
        </authorList>
    </citation>
    <scope>NUCLEOTIDE SEQUENCE</scope>
    <source>
        <strain evidence="10">NIAS01</strain>
        <tissue evidence="10">Whole body or cell culture</tissue>
    </source>
</reference>
<protein>
    <recommendedName>
        <fullName evidence="12">Odorant receptor</fullName>
    </recommendedName>
</protein>
<keyword evidence="7" id="KW-0472">Membrane</keyword>
<comment type="subcellular location">
    <subcellularLocation>
        <location evidence="1">Cell membrane</location>
        <topology evidence="1">Multi-pass membrane protein</topology>
    </subcellularLocation>
</comment>
<evidence type="ECO:0000313" key="11">
    <source>
        <dbReference type="Proteomes" id="UP001107558"/>
    </source>
</evidence>
<dbReference type="InterPro" id="IPR004117">
    <property type="entry name" value="7tm6_olfct_rcpt"/>
</dbReference>
<dbReference type="Proteomes" id="UP001107558">
    <property type="component" value="Chromosome 1"/>
</dbReference>
<organism evidence="10 11">
    <name type="scientific">Polypedilum vanderplanki</name>
    <name type="common">Sleeping chironomid midge</name>
    <dbReference type="NCBI Taxonomy" id="319348"/>
    <lineage>
        <taxon>Eukaryota</taxon>
        <taxon>Metazoa</taxon>
        <taxon>Ecdysozoa</taxon>
        <taxon>Arthropoda</taxon>
        <taxon>Hexapoda</taxon>
        <taxon>Insecta</taxon>
        <taxon>Pterygota</taxon>
        <taxon>Neoptera</taxon>
        <taxon>Endopterygota</taxon>
        <taxon>Diptera</taxon>
        <taxon>Nematocera</taxon>
        <taxon>Chironomoidea</taxon>
        <taxon>Chironomidae</taxon>
        <taxon>Chironominae</taxon>
        <taxon>Polypedilum</taxon>
        <taxon>Polypedilum</taxon>
    </lineage>
</organism>
<evidence type="ECO:0000256" key="2">
    <source>
        <dbReference type="ARBA" id="ARBA00022475"/>
    </source>
</evidence>
<keyword evidence="9" id="KW-0807">Transducer</keyword>